<dbReference type="OrthoDB" id="9815897at2"/>
<reference evidence="2 3" key="1">
    <citation type="submission" date="2019-04" db="EMBL/GenBank/DDBJ databases">
        <authorList>
            <person name="Embree M."/>
            <person name="Gaffney J.R."/>
        </authorList>
    </citation>
    <scope>NUCLEOTIDE SEQUENCE [LARGE SCALE GENOMIC DNA]</scope>
    <source>
        <strain evidence="2 3">JE7A12</strain>
    </source>
</reference>
<evidence type="ECO:0000313" key="2">
    <source>
        <dbReference type="EMBL" id="QCT06098.1"/>
    </source>
</evidence>
<keyword evidence="1" id="KW-0472">Membrane</keyword>
<gene>
    <name evidence="2" type="ORF">E5Z56_01370</name>
</gene>
<feature type="transmembrane region" description="Helical" evidence="1">
    <location>
        <begin position="9"/>
        <end position="30"/>
    </location>
</feature>
<keyword evidence="3" id="KW-1185">Reference proteome</keyword>
<evidence type="ECO:0000256" key="1">
    <source>
        <dbReference type="SAM" id="Phobius"/>
    </source>
</evidence>
<organism evidence="2 3">
    <name type="scientific">Ruminococcus bovis</name>
    <dbReference type="NCBI Taxonomy" id="2564099"/>
    <lineage>
        <taxon>Bacteria</taxon>
        <taxon>Bacillati</taxon>
        <taxon>Bacillota</taxon>
        <taxon>Clostridia</taxon>
        <taxon>Eubacteriales</taxon>
        <taxon>Oscillospiraceae</taxon>
        <taxon>Ruminococcus</taxon>
    </lineage>
</organism>
<dbReference type="KEGG" id="ruj:E5Z56_01370"/>
<evidence type="ECO:0000313" key="3">
    <source>
        <dbReference type="Proteomes" id="UP000301475"/>
    </source>
</evidence>
<name>A0A4P8XZ16_9FIRM</name>
<dbReference type="Pfam" id="PF10825">
    <property type="entry name" value="DUF2752"/>
    <property type="match status" value="1"/>
</dbReference>
<dbReference type="EMBL" id="CP039381">
    <property type="protein sequence ID" value="QCT06098.1"/>
    <property type="molecule type" value="Genomic_DNA"/>
</dbReference>
<keyword evidence="1" id="KW-0812">Transmembrane</keyword>
<proteinExistence type="predicted"/>
<protein>
    <submittedName>
        <fullName evidence="2">DUF2752 domain-containing protein</fullName>
    </submittedName>
</protein>
<keyword evidence="1" id="KW-1133">Transmembrane helix</keyword>
<dbReference type="Proteomes" id="UP000301475">
    <property type="component" value="Chromosome"/>
</dbReference>
<feature type="transmembrane region" description="Helical" evidence="1">
    <location>
        <begin position="73"/>
        <end position="95"/>
    </location>
</feature>
<dbReference type="AlphaFoldDB" id="A0A4P8XZ16"/>
<sequence length="131" mass="14861">MNKSIVKKVLVFLVPLVAVFLLCILAVYVANNISLPPCITYTLFHINCPGCGMTRSVIALLHFDFLLSLRQNAFIIFGIVLALMYYFELVLKVFGKNFHFPIHSNKFIYTLIILSVIYSVARNFIPAIAPY</sequence>
<accession>A0A4P8XZ16</accession>
<dbReference type="RefSeq" id="WP_138156192.1">
    <property type="nucleotide sequence ID" value="NZ_CP039381.1"/>
</dbReference>
<feature type="transmembrane region" description="Helical" evidence="1">
    <location>
        <begin position="107"/>
        <end position="125"/>
    </location>
</feature>
<dbReference type="InterPro" id="IPR021215">
    <property type="entry name" value="DUF2752"/>
</dbReference>